<gene>
    <name evidence="2" type="ORF">GCM10009846_00360</name>
</gene>
<organism evidence="2 3">
    <name type="scientific">Agrococcus versicolor</name>
    <dbReference type="NCBI Taxonomy" id="501482"/>
    <lineage>
        <taxon>Bacteria</taxon>
        <taxon>Bacillati</taxon>
        <taxon>Actinomycetota</taxon>
        <taxon>Actinomycetes</taxon>
        <taxon>Micrococcales</taxon>
        <taxon>Microbacteriaceae</taxon>
        <taxon>Agrococcus</taxon>
    </lineage>
</organism>
<dbReference type="EMBL" id="BAAAQT010000001">
    <property type="protein sequence ID" value="GAA2170344.1"/>
    <property type="molecule type" value="Genomic_DNA"/>
</dbReference>
<sequence>MVRIGGGRFLMGSDAYYPEEQPVHAVTIAPFRLDVTAVTNHAFAAFVAATGHVTVAERPIDPDEIPDAATYEPGSLCFQQTAGPVDLRDWRQWWAFVPGASWRAPQGPGSDLHGLDAHPVVHVAFEDATAYARWAGKRLPTEAEWEFAARGGLEQATYSWGEEPNTPGGHYANTWQGAFPYENHGARGWRGTAPVRSFPPNGFGLYEMTGNTWEWTSSPWTPSHAADRIDVGCGCGCGPSSAADRARVAKGGSHLCAPSYCLRYRPSARSPQSEDSSTTHLGFRCAL</sequence>
<evidence type="ECO:0000313" key="3">
    <source>
        <dbReference type="Proteomes" id="UP001501599"/>
    </source>
</evidence>
<dbReference type="SUPFAM" id="SSF56436">
    <property type="entry name" value="C-type lectin-like"/>
    <property type="match status" value="1"/>
</dbReference>
<accession>A0ABP5MDP1</accession>
<evidence type="ECO:0000259" key="1">
    <source>
        <dbReference type="Pfam" id="PF03781"/>
    </source>
</evidence>
<evidence type="ECO:0000313" key="2">
    <source>
        <dbReference type="EMBL" id="GAA2170344.1"/>
    </source>
</evidence>
<name>A0ABP5MDP1_9MICO</name>
<keyword evidence="3" id="KW-1185">Reference proteome</keyword>
<dbReference type="PANTHER" id="PTHR23150:SF19">
    <property type="entry name" value="FORMYLGLYCINE-GENERATING ENZYME"/>
    <property type="match status" value="1"/>
</dbReference>
<dbReference type="Gene3D" id="3.90.1580.10">
    <property type="entry name" value="paralog of FGE (formylglycine-generating enzyme)"/>
    <property type="match status" value="1"/>
</dbReference>
<feature type="domain" description="Sulfatase-modifying factor enzyme-like" evidence="1">
    <location>
        <begin position="1"/>
        <end position="286"/>
    </location>
</feature>
<dbReference type="Pfam" id="PF03781">
    <property type="entry name" value="FGE-sulfatase"/>
    <property type="match status" value="1"/>
</dbReference>
<dbReference type="Proteomes" id="UP001501599">
    <property type="component" value="Unassembled WGS sequence"/>
</dbReference>
<dbReference type="InterPro" id="IPR042095">
    <property type="entry name" value="SUMF_sf"/>
</dbReference>
<dbReference type="InterPro" id="IPR005532">
    <property type="entry name" value="SUMF_dom"/>
</dbReference>
<proteinExistence type="predicted"/>
<reference evidence="3" key="1">
    <citation type="journal article" date="2019" name="Int. J. Syst. Evol. Microbiol.">
        <title>The Global Catalogue of Microorganisms (GCM) 10K type strain sequencing project: providing services to taxonomists for standard genome sequencing and annotation.</title>
        <authorList>
            <consortium name="The Broad Institute Genomics Platform"/>
            <consortium name="The Broad Institute Genome Sequencing Center for Infectious Disease"/>
            <person name="Wu L."/>
            <person name="Ma J."/>
        </authorList>
    </citation>
    <scope>NUCLEOTIDE SEQUENCE [LARGE SCALE GENOMIC DNA]</scope>
    <source>
        <strain evidence="3">JCM 16026</strain>
    </source>
</reference>
<protein>
    <submittedName>
        <fullName evidence="2">Formylglycine-generating enzyme family protein</fullName>
    </submittedName>
</protein>
<dbReference type="PANTHER" id="PTHR23150">
    <property type="entry name" value="SULFATASE MODIFYING FACTOR 1, 2"/>
    <property type="match status" value="1"/>
</dbReference>
<dbReference type="InterPro" id="IPR016187">
    <property type="entry name" value="CTDL_fold"/>
</dbReference>
<comment type="caution">
    <text evidence="2">The sequence shown here is derived from an EMBL/GenBank/DDBJ whole genome shotgun (WGS) entry which is preliminary data.</text>
</comment>
<dbReference type="RefSeq" id="WP_344339106.1">
    <property type="nucleotide sequence ID" value="NZ_BAAAQT010000001.1"/>
</dbReference>
<dbReference type="InterPro" id="IPR051043">
    <property type="entry name" value="Sulfatase_Mod_Factor_Kinase"/>
</dbReference>